<organism evidence="2 3">
    <name type="scientific">Haemonchus contortus</name>
    <name type="common">Barber pole worm</name>
    <dbReference type="NCBI Taxonomy" id="6289"/>
    <lineage>
        <taxon>Eukaryota</taxon>
        <taxon>Metazoa</taxon>
        <taxon>Ecdysozoa</taxon>
        <taxon>Nematoda</taxon>
        <taxon>Chromadorea</taxon>
        <taxon>Rhabditida</taxon>
        <taxon>Rhabditina</taxon>
        <taxon>Rhabditomorpha</taxon>
        <taxon>Strongyloidea</taxon>
        <taxon>Trichostrongylidae</taxon>
        <taxon>Haemonchus</taxon>
    </lineage>
</organism>
<name>A0A7I4YRN2_HAECO</name>
<evidence type="ECO:0000256" key="1">
    <source>
        <dbReference type="SAM" id="SignalP"/>
    </source>
</evidence>
<dbReference type="AlphaFoldDB" id="A0A7I4YRN2"/>
<reference evidence="3" key="1">
    <citation type="submission" date="2020-12" db="UniProtKB">
        <authorList>
            <consortium name="WormBaseParasite"/>
        </authorList>
    </citation>
    <scope>IDENTIFICATION</scope>
    <source>
        <strain evidence="3">MHco3</strain>
    </source>
</reference>
<dbReference type="Proteomes" id="UP000025227">
    <property type="component" value="Unplaced"/>
</dbReference>
<dbReference type="OrthoDB" id="5829777at2759"/>
<accession>A0A7I4YRN2</accession>
<keyword evidence="2" id="KW-1185">Reference proteome</keyword>
<dbReference type="WBParaSite" id="HCON_00128460-00001">
    <property type="protein sequence ID" value="HCON_00128460-00001"/>
    <property type="gene ID" value="HCON_00128460"/>
</dbReference>
<protein>
    <submittedName>
        <fullName evidence="3">Secreted protein</fullName>
    </submittedName>
</protein>
<evidence type="ECO:0000313" key="3">
    <source>
        <dbReference type="WBParaSite" id="HCON_00128460-00001"/>
    </source>
</evidence>
<feature type="signal peptide" evidence="1">
    <location>
        <begin position="1"/>
        <end position="24"/>
    </location>
</feature>
<proteinExistence type="predicted"/>
<feature type="chain" id="PRO_5035453318" evidence="1">
    <location>
        <begin position="25"/>
        <end position="79"/>
    </location>
</feature>
<evidence type="ECO:0000313" key="2">
    <source>
        <dbReference type="Proteomes" id="UP000025227"/>
    </source>
</evidence>
<keyword evidence="1" id="KW-0732">Signal</keyword>
<sequence length="79" mass="8745">SAESDMFFYIVCALFLLNAFTTEAAVTTKAPCVDRGGEEYCSVHTGSPDYICTNVMISTTLHRSSVPNHVVFVCEVYRK</sequence>